<name>A0A6M3L8V5_9ZZZZ</name>
<dbReference type="EMBL" id="MT142962">
    <property type="protein sequence ID" value="QJA91110.1"/>
    <property type="molecule type" value="Genomic_DNA"/>
</dbReference>
<sequence>MATMQEFFEATEQVQRAVSTAERLVLAARAYALYANEATENPAAVEIIQSKLTPEQRAVLTDLIDWCTAHNAFLENALTVLKG</sequence>
<reference evidence="1" key="1">
    <citation type="submission" date="2020-03" db="EMBL/GenBank/DDBJ databases">
        <title>The deep terrestrial virosphere.</title>
        <authorList>
            <person name="Holmfeldt K."/>
            <person name="Nilsson E."/>
            <person name="Simone D."/>
            <person name="Lopez-Fernandez M."/>
            <person name="Wu X."/>
            <person name="de Brujin I."/>
            <person name="Lundin D."/>
            <person name="Andersson A."/>
            <person name="Bertilsson S."/>
            <person name="Dopson M."/>
        </authorList>
    </citation>
    <scope>NUCLEOTIDE SEQUENCE</scope>
    <source>
        <strain evidence="1">MM415B03472</strain>
    </source>
</reference>
<dbReference type="AlphaFoldDB" id="A0A6M3L8V5"/>
<proteinExistence type="predicted"/>
<organism evidence="1">
    <name type="scientific">viral metagenome</name>
    <dbReference type="NCBI Taxonomy" id="1070528"/>
    <lineage>
        <taxon>unclassified sequences</taxon>
        <taxon>metagenomes</taxon>
        <taxon>organismal metagenomes</taxon>
    </lineage>
</organism>
<protein>
    <submittedName>
        <fullName evidence="1">Uncharacterized protein</fullName>
    </submittedName>
</protein>
<accession>A0A6M3L8V5</accession>
<gene>
    <name evidence="1" type="ORF">MM415B03472_0008</name>
</gene>
<evidence type="ECO:0000313" key="1">
    <source>
        <dbReference type="EMBL" id="QJA91110.1"/>
    </source>
</evidence>